<proteinExistence type="predicted"/>
<dbReference type="Gene3D" id="3.90.70.10">
    <property type="entry name" value="Cysteine proteinases"/>
    <property type="match status" value="1"/>
</dbReference>
<dbReference type="GO" id="GO:0006508">
    <property type="term" value="P:proteolysis"/>
    <property type="evidence" value="ECO:0007669"/>
    <property type="project" value="InterPro"/>
</dbReference>
<dbReference type="GO" id="GO:0005524">
    <property type="term" value="F:ATP binding"/>
    <property type="evidence" value="ECO:0007669"/>
    <property type="project" value="InterPro"/>
</dbReference>
<dbReference type="PROSITE" id="PS50990">
    <property type="entry name" value="PEPTIDASE_C39"/>
    <property type="match status" value="1"/>
</dbReference>
<organism evidence="2 3">
    <name type="scientific">Candidatus Cerribacteria bacterium 'Amazon FNV 2010 28 9'</name>
    <dbReference type="NCBI Taxonomy" id="2081795"/>
    <lineage>
        <taxon>Bacteria</taxon>
        <taxon>Candidatus Cerribacteria</taxon>
    </lineage>
</organism>
<accession>A0A317JN92</accession>
<dbReference type="AlphaFoldDB" id="A0A317JN92"/>
<dbReference type="InterPro" id="IPR005074">
    <property type="entry name" value="Peptidase_C39"/>
</dbReference>
<reference evidence="2 3" key="1">
    <citation type="submission" date="2018-02" db="EMBL/GenBank/DDBJ databases">
        <title>Genomic Reconstructions from Amazon Rainforest and Pasture Soil Reveal Novel Insights into the Physiology of Candidate Phyla in Tropical Sites.</title>
        <authorList>
            <person name="Kroeger M.E."/>
            <person name="Delmont T."/>
            <person name="Eren A.M."/>
            <person name="Guo J."/>
            <person name="Meyer K.M."/>
            <person name="Khan K."/>
            <person name="Rodrigues J.L.M."/>
            <person name="Bohannan B.J.M."/>
            <person name="Tringe S."/>
            <person name="Borges C.D."/>
            <person name="Tiedje J."/>
            <person name="Tsai S.M."/>
            <person name="Nusslein K."/>
        </authorList>
    </citation>
    <scope>NUCLEOTIDE SEQUENCE [LARGE SCALE GENOMIC DNA]</scope>
    <source>
        <strain evidence="2">Amazon FNV 2010 28 9</strain>
    </source>
</reference>
<evidence type="ECO:0000313" key="2">
    <source>
        <dbReference type="EMBL" id="PWU23178.1"/>
    </source>
</evidence>
<feature type="domain" description="Peptidase C39" evidence="1">
    <location>
        <begin position="21"/>
        <end position="155"/>
    </location>
</feature>
<gene>
    <name evidence="2" type="ORF">C5B42_03810</name>
</gene>
<dbReference type="GO" id="GO:0016020">
    <property type="term" value="C:membrane"/>
    <property type="evidence" value="ECO:0007669"/>
    <property type="project" value="InterPro"/>
</dbReference>
<dbReference type="GO" id="GO:0008233">
    <property type="term" value="F:peptidase activity"/>
    <property type="evidence" value="ECO:0007669"/>
    <property type="project" value="InterPro"/>
</dbReference>
<protein>
    <recommendedName>
        <fullName evidence="1">Peptidase C39 domain-containing protein</fullName>
    </recommendedName>
</protein>
<dbReference type="Pfam" id="PF03412">
    <property type="entry name" value="Peptidase_C39"/>
    <property type="match status" value="1"/>
</dbReference>
<dbReference type="EMBL" id="PSRQ01000043">
    <property type="protein sequence ID" value="PWU23178.1"/>
    <property type="molecule type" value="Genomic_DNA"/>
</dbReference>
<evidence type="ECO:0000313" key="3">
    <source>
        <dbReference type="Proteomes" id="UP000246104"/>
    </source>
</evidence>
<comment type="caution">
    <text evidence="2">The sequence shown here is derived from an EMBL/GenBank/DDBJ whole genome shotgun (WGS) entry which is preliminary data.</text>
</comment>
<evidence type="ECO:0000259" key="1">
    <source>
        <dbReference type="PROSITE" id="PS50990"/>
    </source>
</evidence>
<dbReference type="Proteomes" id="UP000246104">
    <property type="component" value="Unassembled WGS sequence"/>
</dbReference>
<sequence length="162" mass="19023">MATKERLEKIYPIDLLRLIRQHSGYACGPASIRMMLHCYGIEYSEQEIVKYLMGREKQNGIDWDDVREFFDENLNIRTSLYYQTTFEGLRNIFKFRKVPIMIAWNPSLKEGFDHFSVVWAVQTETIVLADPDQPAPVTFSKDEFVTRWYGAGLFQPSLTLLR</sequence>
<name>A0A317JN92_9BACT</name>